<feature type="domain" description="NAD-dependent epimerase/dehydratase" evidence="1">
    <location>
        <begin position="15"/>
        <end position="214"/>
    </location>
</feature>
<gene>
    <name evidence="2" type="ORF">SAMN04488523_105270</name>
</gene>
<sequence length="289" mass="30573">MASMISDRQAGNGAVLVLGASGKLGAMLRGFWQGPQRLICHSRIAQPDFVTYDLLDEPAMAVASMRGAQAVICLSGVTPARAAQDTSAMTLNIDLAQAAVTLAYQAGVSRVFVASSAAVYGTSDKVLSEDDVCTPVSDYGRAKLEMEQVACTQGQALGQPVTALRIGNVAGADAILGGWTRSMHLDQFADGSTPQRSYIGPDTLTRVLSTLCQAPSLPEVINIAAPGAIEMGALLDAAQLPWVPRPAQLGAIAKVALCTRSLERYVDFRPRDSTAEGMVSEWRMFRARE</sequence>
<dbReference type="InterPro" id="IPR001509">
    <property type="entry name" value="Epimerase_deHydtase"/>
</dbReference>
<protein>
    <submittedName>
        <fullName evidence="2">Nucleoside-diphosphate-sugar epimerase</fullName>
    </submittedName>
</protein>
<evidence type="ECO:0000313" key="3">
    <source>
        <dbReference type="Proteomes" id="UP000198977"/>
    </source>
</evidence>
<dbReference type="InterPro" id="IPR050177">
    <property type="entry name" value="Lipid_A_modif_metabolic_enz"/>
</dbReference>
<dbReference type="STRING" id="74348.SAMN04488523_105270"/>
<dbReference type="PANTHER" id="PTHR43245">
    <property type="entry name" value="BIFUNCTIONAL POLYMYXIN RESISTANCE PROTEIN ARNA"/>
    <property type="match status" value="1"/>
</dbReference>
<dbReference type="Proteomes" id="UP000198977">
    <property type="component" value="Unassembled WGS sequence"/>
</dbReference>
<dbReference type="EMBL" id="FOMW01000005">
    <property type="protein sequence ID" value="SFE19122.1"/>
    <property type="molecule type" value="Genomic_DNA"/>
</dbReference>
<dbReference type="SUPFAM" id="SSF51735">
    <property type="entry name" value="NAD(P)-binding Rossmann-fold domains"/>
    <property type="match status" value="1"/>
</dbReference>
<proteinExistence type="predicted"/>
<keyword evidence="3" id="KW-1185">Reference proteome</keyword>
<dbReference type="Pfam" id="PF01370">
    <property type="entry name" value="Epimerase"/>
    <property type="match status" value="1"/>
</dbReference>
<dbReference type="AlphaFoldDB" id="A0A1I1YIJ6"/>
<dbReference type="PANTHER" id="PTHR43245:SF55">
    <property type="entry name" value="NAD(P)-BINDING DOMAIN-CONTAINING PROTEIN"/>
    <property type="match status" value="1"/>
</dbReference>
<reference evidence="2 3" key="1">
    <citation type="submission" date="2016-10" db="EMBL/GenBank/DDBJ databases">
        <authorList>
            <person name="de Groot N.N."/>
        </authorList>
    </citation>
    <scope>NUCLEOTIDE SEQUENCE [LARGE SCALE GENOMIC DNA]</scope>
    <source>
        <strain evidence="2 3">DSM 11443</strain>
    </source>
</reference>
<organism evidence="2 3">
    <name type="scientific">Sulfitobacter brevis</name>
    <dbReference type="NCBI Taxonomy" id="74348"/>
    <lineage>
        <taxon>Bacteria</taxon>
        <taxon>Pseudomonadati</taxon>
        <taxon>Pseudomonadota</taxon>
        <taxon>Alphaproteobacteria</taxon>
        <taxon>Rhodobacterales</taxon>
        <taxon>Roseobacteraceae</taxon>
        <taxon>Sulfitobacter</taxon>
    </lineage>
</organism>
<evidence type="ECO:0000259" key="1">
    <source>
        <dbReference type="Pfam" id="PF01370"/>
    </source>
</evidence>
<evidence type="ECO:0000313" key="2">
    <source>
        <dbReference type="EMBL" id="SFE19122.1"/>
    </source>
</evidence>
<dbReference type="InterPro" id="IPR036291">
    <property type="entry name" value="NAD(P)-bd_dom_sf"/>
</dbReference>
<dbReference type="OrthoDB" id="7687386at2"/>
<dbReference type="Gene3D" id="3.40.50.720">
    <property type="entry name" value="NAD(P)-binding Rossmann-like Domain"/>
    <property type="match status" value="1"/>
</dbReference>
<name>A0A1I1YIJ6_9RHOB</name>
<accession>A0A1I1YIJ6</accession>